<dbReference type="GO" id="GO:0000150">
    <property type="term" value="F:DNA strand exchange activity"/>
    <property type="evidence" value="ECO:0007669"/>
    <property type="project" value="InterPro"/>
</dbReference>
<dbReference type="SUPFAM" id="SSF46689">
    <property type="entry name" value="Homeodomain-like"/>
    <property type="match status" value="1"/>
</dbReference>
<dbReference type="AlphaFoldDB" id="A0A8J3Y2B7"/>
<gene>
    <name evidence="9" type="ORF">Pth03_78310</name>
</gene>
<feature type="active site" description="O-(5'-phospho-DNA)-serine intermediate" evidence="5 6">
    <location>
        <position position="30"/>
    </location>
</feature>
<evidence type="ECO:0000313" key="10">
    <source>
        <dbReference type="Proteomes" id="UP000605992"/>
    </source>
</evidence>
<keyword evidence="4" id="KW-0233">DNA recombination</keyword>
<proteinExistence type="inferred from homology"/>
<dbReference type="GO" id="GO:0015074">
    <property type="term" value="P:DNA integration"/>
    <property type="evidence" value="ECO:0007669"/>
    <property type="project" value="UniProtKB-KW"/>
</dbReference>
<dbReference type="SUPFAM" id="SSF53041">
    <property type="entry name" value="Resolvase-like"/>
    <property type="match status" value="1"/>
</dbReference>
<dbReference type="Gene3D" id="1.10.10.60">
    <property type="entry name" value="Homeodomain-like"/>
    <property type="match status" value="1"/>
</dbReference>
<organism evidence="9 10">
    <name type="scientific">Planotetraspora thailandica</name>
    <dbReference type="NCBI Taxonomy" id="487172"/>
    <lineage>
        <taxon>Bacteria</taxon>
        <taxon>Bacillati</taxon>
        <taxon>Actinomycetota</taxon>
        <taxon>Actinomycetes</taxon>
        <taxon>Streptosporangiales</taxon>
        <taxon>Streptosporangiaceae</taxon>
        <taxon>Planotetraspora</taxon>
    </lineage>
</organism>
<evidence type="ECO:0000256" key="7">
    <source>
        <dbReference type="SAM" id="MobiDB-lite"/>
    </source>
</evidence>
<dbReference type="InterPro" id="IPR006119">
    <property type="entry name" value="Resolv_N"/>
</dbReference>
<dbReference type="EMBL" id="BOOR01000085">
    <property type="protein sequence ID" value="GII59442.1"/>
    <property type="molecule type" value="Genomic_DNA"/>
</dbReference>
<dbReference type="PANTHER" id="PTHR30461">
    <property type="entry name" value="DNA-INVERTASE FROM LAMBDOID PROPHAGE"/>
    <property type="match status" value="1"/>
</dbReference>
<dbReference type="GO" id="GO:0003677">
    <property type="term" value="F:DNA binding"/>
    <property type="evidence" value="ECO:0007669"/>
    <property type="project" value="UniProtKB-KW"/>
</dbReference>
<dbReference type="CDD" id="cd03768">
    <property type="entry name" value="SR_ResInv"/>
    <property type="match status" value="1"/>
</dbReference>
<evidence type="ECO:0000313" key="9">
    <source>
        <dbReference type="EMBL" id="GII59442.1"/>
    </source>
</evidence>
<evidence type="ECO:0000256" key="3">
    <source>
        <dbReference type="ARBA" id="ARBA00023125"/>
    </source>
</evidence>
<comment type="caution">
    <text evidence="9">The sequence shown here is derived from an EMBL/GenBank/DDBJ whole genome shotgun (WGS) entry which is preliminary data.</text>
</comment>
<dbReference type="InterPro" id="IPR009057">
    <property type="entry name" value="Homeodomain-like_sf"/>
</dbReference>
<dbReference type="Gene3D" id="3.40.50.1390">
    <property type="entry name" value="Resolvase, N-terminal catalytic domain"/>
    <property type="match status" value="1"/>
</dbReference>
<dbReference type="InterPro" id="IPR036162">
    <property type="entry name" value="Resolvase-like_N_sf"/>
</dbReference>
<dbReference type="Proteomes" id="UP000605992">
    <property type="component" value="Unassembled WGS sequence"/>
</dbReference>
<comment type="similarity">
    <text evidence="1">Belongs to the site-specific recombinase resolvase family.</text>
</comment>
<dbReference type="InterPro" id="IPR006118">
    <property type="entry name" value="Recombinase_CS"/>
</dbReference>
<dbReference type="FunFam" id="3.40.50.1390:FF:000001">
    <property type="entry name" value="DNA recombinase"/>
    <property type="match status" value="1"/>
</dbReference>
<keyword evidence="10" id="KW-1185">Reference proteome</keyword>
<evidence type="ECO:0000256" key="2">
    <source>
        <dbReference type="ARBA" id="ARBA00022908"/>
    </source>
</evidence>
<evidence type="ECO:0000259" key="8">
    <source>
        <dbReference type="PROSITE" id="PS51736"/>
    </source>
</evidence>
<accession>A0A8J3Y2B7</accession>
<feature type="region of interest" description="Disordered" evidence="7">
    <location>
        <begin position="210"/>
        <end position="230"/>
    </location>
</feature>
<keyword evidence="2" id="KW-0229">DNA integration</keyword>
<protein>
    <submittedName>
        <fullName evidence="9">Resolvase</fullName>
    </submittedName>
</protein>
<dbReference type="PROSITE" id="PS00397">
    <property type="entry name" value="RECOMBINASES_1"/>
    <property type="match status" value="1"/>
</dbReference>
<reference evidence="9" key="1">
    <citation type="submission" date="2021-01" db="EMBL/GenBank/DDBJ databases">
        <title>Whole genome shotgun sequence of Planotetraspora thailandica NBRC 104271.</title>
        <authorList>
            <person name="Komaki H."/>
            <person name="Tamura T."/>
        </authorList>
    </citation>
    <scope>NUCLEOTIDE SEQUENCE</scope>
    <source>
        <strain evidence="9">NBRC 104271</strain>
    </source>
</reference>
<name>A0A8J3Y2B7_9ACTN</name>
<sequence>MTDGLLLPPDPLAAFPANRTEIRIGYARVSTAGQKLERQIDALNAAGCRRIFADKKSGKNADRPELAACHAFLAAGDTLVVPELARYGRSLHDLITMVGDLRKREIGFTSLHESLDTTTPGGRLVFHVFAALAEFIRELIVAGTREGLAAARGRGRVGGRPTVINEDLLRAARDMLPNPEHSITSIAKLLGVSPGTLYNHIPNLRELRASRTGQLPGSQGKWPAVRTPST</sequence>
<dbReference type="SMART" id="SM00857">
    <property type="entry name" value="Resolvase"/>
    <property type="match status" value="1"/>
</dbReference>
<dbReference type="InterPro" id="IPR050639">
    <property type="entry name" value="SSR_resolvase"/>
</dbReference>
<dbReference type="PANTHER" id="PTHR30461:SF2">
    <property type="entry name" value="SERINE RECOMBINASE PINE-RELATED"/>
    <property type="match status" value="1"/>
</dbReference>
<evidence type="ECO:0000256" key="4">
    <source>
        <dbReference type="ARBA" id="ARBA00023172"/>
    </source>
</evidence>
<evidence type="ECO:0000256" key="1">
    <source>
        <dbReference type="ARBA" id="ARBA00009913"/>
    </source>
</evidence>
<evidence type="ECO:0000256" key="5">
    <source>
        <dbReference type="PIRSR" id="PIRSR606118-50"/>
    </source>
</evidence>
<dbReference type="PROSITE" id="PS51736">
    <property type="entry name" value="RECOMBINASES_3"/>
    <property type="match status" value="1"/>
</dbReference>
<feature type="domain" description="Resolvase/invertase-type recombinase catalytic" evidence="8">
    <location>
        <begin position="22"/>
        <end position="155"/>
    </location>
</feature>
<evidence type="ECO:0000256" key="6">
    <source>
        <dbReference type="PROSITE-ProRule" id="PRU10137"/>
    </source>
</evidence>
<keyword evidence="3" id="KW-0238">DNA-binding</keyword>
<dbReference type="Pfam" id="PF00239">
    <property type="entry name" value="Resolvase"/>
    <property type="match status" value="1"/>
</dbReference>